<feature type="compositionally biased region" description="Polar residues" evidence="1">
    <location>
        <begin position="108"/>
        <end position="117"/>
    </location>
</feature>
<dbReference type="InterPro" id="IPR008266">
    <property type="entry name" value="Tyr_kinase_AS"/>
</dbReference>
<feature type="region of interest" description="Disordered" evidence="1">
    <location>
        <begin position="819"/>
        <end position="838"/>
    </location>
</feature>
<feature type="domain" description="Fungal-type protein kinase" evidence="2">
    <location>
        <begin position="497"/>
        <end position="635"/>
    </location>
</feature>
<protein>
    <recommendedName>
        <fullName evidence="2">Fungal-type protein kinase domain-containing protein</fullName>
    </recommendedName>
</protein>
<reference evidence="3 4" key="1">
    <citation type="journal article" date="2020" name="ISME J.">
        <title>Uncovering the hidden diversity of litter-decomposition mechanisms in mushroom-forming fungi.</title>
        <authorList>
            <person name="Floudas D."/>
            <person name="Bentzer J."/>
            <person name="Ahren D."/>
            <person name="Johansson T."/>
            <person name="Persson P."/>
            <person name="Tunlid A."/>
        </authorList>
    </citation>
    <scope>NUCLEOTIDE SEQUENCE [LARGE SCALE GENOMIC DNA]</scope>
    <source>
        <strain evidence="3 4">CBS 175.51</strain>
    </source>
</reference>
<sequence>MPASSTTPGREPGVPTRTRSRCRVTASQQPAPVGEQETATVQRVNEHQTDDTHRTPSPDLGPDLTGSLADETSKTPLSQSEPATPRTPAVNEDGNVSTPTLQELPATPASSSKSALRNSQQAFESLLCSTPIRNDSHISVGNIESQKKAILEELGSIPEVKKSYLDDLYTTKALEKSIADLLKESPLYDSTKRRWAHIPRRVDKEDELYEPYMDIIKAILAGPGKGGDGCKRTRTAVDTHSTWIRHYDHATDTRPDIAIVAKGPSFEDPIPTSSQNAASEEKHVGFCNIASVFDVKKDNGRDKEKQQIQQLGVYIRQIFLHQPNRRYCRALIITESKFRLFHYDRSGAFFTQALSIHRHAATFVRLVVGLSSYNEKDLGLDTNFRWKIVDGRKSAGTISTLNAEGKMVKYTLDMDYTSTFIQHTIRGRGTMHWYATGKKGARVLIKDSWRSDGRTAEDTLLAQAANIPGVVQRIAFEDHISQTKDYRPEGFKDDDFINCTLARVILKCPGPSLLHFSSQIEAIETLRDAIKNSLLKIHVIDLTAHCNLLTNEILHRDITIENILIVKDVKPERFRCNILGLDMALVPKAKLSLAARTGLRLFMSVALLRDAAAYRMSEAVHDYLDDLEAFLYILYKLLYGFSGPSTPLPRISDPLESVLTRWETGLDSTIAQAKANFLRKDDFYQAIPPYWSEACVKLGDKFREHICEIAREKDSIRKESVAETRMERFKSLYDGIDSHYSKIIGFFEEAIITLKTPGGGLPRPATPTSKTITRSNDLLSPVPTGVMPPNPFRGWAPYENCIDFGLREPETPARLRLQGKGRESSVPLPPTPSAVPRTEVQPPWVFKTPRSTGTLKRTSAEVEDMEDAVAKRARTCQSDFVSILDAFREEEEDPSTNEEETTPID</sequence>
<dbReference type="SUPFAM" id="SSF56112">
    <property type="entry name" value="Protein kinase-like (PK-like)"/>
    <property type="match status" value="1"/>
</dbReference>
<proteinExistence type="predicted"/>
<dbReference type="GO" id="GO:0004672">
    <property type="term" value="F:protein kinase activity"/>
    <property type="evidence" value="ECO:0007669"/>
    <property type="project" value="InterPro"/>
</dbReference>
<dbReference type="Gene3D" id="1.10.510.10">
    <property type="entry name" value="Transferase(Phosphotransferase) domain 1"/>
    <property type="match status" value="1"/>
</dbReference>
<dbReference type="PANTHER" id="PTHR38248:SF2">
    <property type="entry name" value="FUNK1 11"/>
    <property type="match status" value="1"/>
</dbReference>
<dbReference type="PANTHER" id="PTHR38248">
    <property type="entry name" value="FUNK1 6"/>
    <property type="match status" value="1"/>
</dbReference>
<dbReference type="Pfam" id="PF17667">
    <property type="entry name" value="Pkinase_fungal"/>
    <property type="match status" value="2"/>
</dbReference>
<feature type="compositionally biased region" description="Acidic residues" evidence="1">
    <location>
        <begin position="888"/>
        <end position="905"/>
    </location>
</feature>
<evidence type="ECO:0000259" key="2">
    <source>
        <dbReference type="Pfam" id="PF17667"/>
    </source>
</evidence>
<comment type="caution">
    <text evidence="3">The sequence shown here is derived from an EMBL/GenBank/DDBJ whole genome shotgun (WGS) entry which is preliminary data.</text>
</comment>
<organism evidence="3 4">
    <name type="scientific">Ephemerocybe angulata</name>
    <dbReference type="NCBI Taxonomy" id="980116"/>
    <lineage>
        <taxon>Eukaryota</taxon>
        <taxon>Fungi</taxon>
        <taxon>Dikarya</taxon>
        <taxon>Basidiomycota</taxon>
        <taxon>Agaricomycotina</taxon>
        <taxon>Agaricomycetes</taxon>
        <taxon>Agaricomycetidae</taxon>
        <taxon>Agaricales</taxon>
        <taxon>Agaricineae</taxon>
        <taxon>Psathyrellaceae</taxon>
        <taxon>Ephemerocybe</taxon>
    </lineage>
</organism>
<feature type="compositionally biased region" description="Basic and acidic residues" evidence="1">
    <location>
        <begin position="44"/>
        <end position="56"/>
    </location>
</feature>
<evidence type="ECO:0000313" key="3">
    <source>
        <dbReference type="EMBL" id="KAF5341175.1"/>
    </source>
</evidence>
<feature type="region of interest" description="Disordered" evidence="1">
    <location>
        <begin position="886"/>
        <end position="905"/>
    </location>
</feature>
<name>A0A8H5CG73_9AGAR</name>
<dbReference type="InterPro" id="IPR011009">
    <property type="entry name" value="Kinase-like_dom_sf"/>
</dbReference>
<feature type="compositionally biased region" description="Polar residues" evidence="1">
    <location>
        <begin position="766"/>
        <end position="778"/>
    </location>
</feature>
<feature type="region of interest" description="Disordered" evidence="1">
    <location>
        <begin position="758"/>
        <end position="783"/>
    </location>
</feature>
<gene>
    <name evidence="3" type="ORF">D9611_006063</name>
</gene>
<dbReference type="EMBL" id="JAACJK010000002">
    <property type="protein sequence ID" value="KAF5341175.1"/>
    <property type="molecule type" value="Genomic_DNA"/>
</dbReference>
<dbReference type="PROSITE" id="PS00109">
    <property type="entry name" value="PROTEIN_KINASE_TYR"/>
    <property type="match status" value="1"/>
</dbReference>
<dbReference type="InterPro" id="IPR040976">
    <property type="entry name" value="Pkinase_fungal"/>
</dbReference>
<feature type="domain" description="Fungal-type protein kinase" evidence="2">
    <location>
        <begin position="275"/>
        <end position="478"/>
    </location>
</feature>
<accession>A0A8H5CG73</accession>
<dbReference type="AlphaFoldDB" id="A0A8H5CG73"/>
<feature type="region of interest" description="Disordered" evidence="1">
    <location>
        <begin position="1"/>
        <end position="117"/>
    </location>
</feature>
<evidence type="ECO:0000313" key="4">
    <source>
        <dbReference type="Proteomes" id="UP000541558"/>
    </source>
</evidence>
<dbReference type="OrthoDB" id="5584477at2759"/>
<keyword evidence="4" id="KW-1185">Reference proteome</keyword>
<dbReference type="Proteomes" id="UP000541558">
    <property type="component" value="Unassembled WGS sequence"/>
</dbReference>
<evidence type="ECO:0000256" key="1">
    <source>
        <dbReference type="SAM" id="MobiDB-lite"/>
    </source>
</evidence>